<sequence>MKSSRVKRSKVSPAKSKKKGPCKIDIGKGLIVLSEVALSEKAQLKKAIRLSKQDFHGSHASGSGAGDSDDEDDDDERTESDDGDDDNDEEKEKEEENTNDHIPTPKDMDLSDKEDDMEKEEKEEDDYEMLYRDLNVNPQIEDEDITNADQGGQEHNDSQDTRFDFEEEDTHVTVTKVHDSQKTKDKDKDEHPSVGLDRGKKRRKTWKDVEYSKEPKYKGSKSSGSSKGTPCSQHKLASKSAHAEEPVHDSGVPHDQEFDTRNNDDQPDV</sequence>
<feature type="compositionally biased region" description="Basic and acidic residues" evidence="1">
    <location>
        <begin position="206"/>
        <end position="217"/>
    </location>
</feature>
<dbReference type="EMBL" id="BKCJ010001551">
    <property type="protein sequence ID" value="GEU42302.1"/>
    <property type="molecule type" value="Genomic_DNA"/>
</dbReference>
<protein>
    <submittedName>
        <fullName evidence="2">Uncharacterized protein</fullName>
    </submittedName>
</protein>
<feature type="compositionally biased region" description="Acidic residues" evidence="1">
    <location>
        <begin position="112"/>
        <end position="128"/>
    </location>
</feature>
<accession>A0A6L2K0K1</accession>
<feature type="compositionally biased region" description="Basic and acidic residues" evidence="1">
    <location>
        <begin position="152"/>
        <end position="164"/>
    </location>
</feature>
<evidence type="ECO:0000313" key="2">
    <source>
        <dbReference type="EMBL" id="GEU42302.1"/>
    </source>
</evidence>
<feature type="region of interest" description="Disordered" evidence="1">
    <location>
        <begin position="1"/>
        <end position="26"/>
    </location>
</feature>
<dbReference type="AlphaFoldDB" id="A0A6L2K0K1"/>
<feature type="compositionally biased region" description="Basic and acidic residues" evidence="1">
    <location>
        <begin position="241"/>
        <end position="269"/>
    </location>
</feature>
<gene>
    <name evidence="2" type="ORF">Tci_014280</name>
</gene>
<feature type="compositionally biased region" description="Basic and acidic residues" evidence="1">
    <location>
        <begin position="94"/>
        <end position="111"/>
    </location>
</feature>
<organism evidence="2">
    <name type="scientific">Tanacetum cinerariifolium</name>
    <name type="common">Dalmatian daisy</name>
    <name type="synonym">Chrysanthemum cinerariifolium</name>
    <dbReference type="NCBI Taxonomy" id="118510"/>
    <lineage>
        <taxon>Eukaryota</taxon>
        <taxon>Viridiplantae</taxon>
        <taxon>Streptophyta</taxon>
        <taxon>Embryophyta</taxon>
        <taxon>Tracheophyta</taxon>
        <taxon>Spermatophyta</taxon>
        <taxon>Magnoliopsida</taxon>
        <taxon>eudicotyledons</taxon>
        <taxon>Gunneridae</taxon>
        <taxon>Pentapetalae</taxon>
        <taxon>asterids</taxon>
        <taxon>campanulids</taxon>
        <taxon>Asterales</taxon>
        <taxon>Asteraceae</taxon>
        <taxon>Asteroideae</taxon>
        <taxon>Anthemideae</taxon>
        <taxon>Anthemidinae</taxon>
        <taxon>Tanacetum</taxon>
    </lineage>
</organism>
<feature type="compositionally biased region" description="Acidic residues" evidence="1">
    <location>
        <begin position="67"/>
        <end position="93"/>
    </location>
</feature>
<feature type="compositionally biased region" description="Basic residues" evidence="1">
    <location>
        <begin position="1"/>
        <end position="21"/>
    </location>
</feature>
<evidence type="ECO:0000256" key="1">
    <source>
        <dbReference type="SAM" id="MobiDB-lite"/>
    </source>
</evidence>
<reference evidence="2" key="1">
    <citation type="journal article" date="2019" name="Sci. Rep.">
        <title>Draft genome of Tanacetum cinerariifolium, the natural source of mosquito coil.</title>
        <authorList>
            <person name="Yamashiro T."/>
            <person name="Shiraishi A."/>
            <person name="Satake H."/>
            <person name="Nakayama K."/>
        </authorList>
    </citation>
    <scope>NUCLEOTIDE SEQUENCE</scope>
</reference>
<feature type="compositionally biased region" description="Basic and acidic residues" evidence="1">
    <location>
        <begin position="176"/>
        <end position="192"/>
    </location>
</feature>
<proteinExistence type="predicted"/>
<comment type="caution">
    <text evidence="2">The sequence shown here is derived from an EMBL/GenBank/DDBJ whole genome shotgun (WGS) entry which is preliminary data.</text>
</comment>
<feature type="region of interest" description="Disordered" evidence="1">
    <location>
        <begin position="50"/>
        <end position="269"/>
    </location>
</feature>
<name>A0A6L2K0K1_TANCI</name>